<evidence type="ECO:0000256" key="4">
    <source>
        <dbReference type="ARBA" id="ARBA00035469"/>
    </source>
</evidence>
<name>A0A8D0DS70_SALMN</name>
<dbReference type="GO" id="GO:0097371">
    <property type="term" value="F:MDM2/MDM4 family protein binding"/>
    <property type="evidence" value="ECO:0007669"/>
    <property type="project" value="Ensembl"/>
</dbReference>
<evidence type="ECO:0000256" key="2">
    <source>
        <dbReference type="ARBA" id="ARBA00022980"/>
    </source>
</evidence>
<evidence type="ECO:0000313" key="6">
    <source>
        <dbReference type="Ensembl" id="ENSSMRP00000020984.1"/>
    </source>
</evidence>
<evidence type="ECO:0000256" key="5">
    <source>
        <dbReference type="SAM" id="MobiDB-lite"/>
    </source>
</evidence>
<dbReference type="GO" id="GO:1990948">
    <property type="term" value="F:ubiquitin ligase inhibitor activity"/>
    <property type="evidence" value="ECO:0007669"/>
    <property type="project" value="Ensembl"/>
</dbReference>
<dbReference type="GeneTree" id="ENSGT00390000000475"/>
<dbReference type="AlphaFoldDB" id="A0A8D0DS70"/>
<dbReference type="GO" id="GO:0003735">
    <property type="term" value="F:structural constituent of ribosome"/>
    <property type="evidence" value="ECO:0007669"/>
    <property type="project" value="Ensembl"/>
</dbReference>
<dbReference type="GO" id="GO:1901798">
    <property type="term" value="P:positive regulation of signal transduction by p53 class mediator"/>
    <property type="evidence" value="ECO:0007669"/>
    <property type="project" value="Ensembl"/>
</dbReference>
<dbReference type="InterPro" id="IPR002222">
    <property type="entry name" value="Ribosomal_uS19"/>
</dbReference>
<dbReference type="GO" id="GO:0000056">
    <property type="term" value="P:ribosomal small subunit export from nucleus"/>
    <property type="evidence" value="ECO:0007669"/>
    <property type="project" value="Ensembl"/>
</dbReference>
<dbReference type="SUPFAM" id="SSF54570">
    <property type="entry name" value="Ribosomal protein S19"/>
    <property type="match status" value="1"/>
</dbReference>
<comment type="similarity">
    <text evidence="1">Belongs to the universal ribosomal protein uS19 family.</text>
</comment>
<proteinExistence type="inferred from homology"/>
<dbReference type="Pfam" id="PF00203">
    <property type="entry name" value="Ribosomal_S19"/>
    <property type="match status" value="1"/>
</dbReference>
<evidence type="ECO:0000256" key="1">
    <source>
        <dbReference type="ARBA" id="ARBA00007345"/>
    </source>
</evidence>
<accession>A0A8D0DS70</accession>
<dbReference type="Gene3D" id="3.30.860.10">
    <property type="entry name" value="30s Ribosomal Protein S19, Chain A"/>
    <property type="match status" value="1"/>
</dbReference>
<keyword evidence="3" id="KW-0687">Ribonucleoprotein</keyword>
<dbReference type="Proteomes" id="UP000694421">
    <property type="component" value="Unplaced"/>
</dbReference>
<dbReference type="InterPro" id="IPR023575">
    <property type="entry name" value="Ribosomal_uS19_SF"/>
</dbReference>
<reference evidence="6" key="1">
    <citation type="submission" date="2025-08" db="UniProtKB">
        <authorList>
            <consortium name="Ensembl"/>
        </authorList>
    </citation>
    <scope>IDENTIFICATION</scope>
</reference>
<dbReference type="GO" id="GO:0006364">
    <property type="term" value="P:rRNA processing"/>
    <property type="evidence" value="ECO:0007669"/>
    <property type="project" value="Ensembl"/>
</dbReference>
<dbReference type="GO" id="GO:0000028">
    <property type="term" value="P:ribosomal small subunit assembly"/>
    <property type="evidence" value="ECO:0007669"/>
    <property type="project" value="TreeGrafter"/>
</dbReference>
<protein>
    <recommendedName>
        <fullName evidence="4">40S ribosomal protein S15</fullName>
    </recommendedName>
</protein>
<dbReference type="PANTHER" id="PTHR11880:SF2">
    <property type="entry name" value="SMALL RIBOSOMAL SUBUNIT PROTEIN US19"/>
    <property type="match status" value="1"/>
</dbReference>
<dbReference type="PANTHER" id="PTHR11880">
    <property type="entry name" value="RIBOSOMAL PROTEIN S19P FAMILY MEMBER"/>
    <property type="match status" value="1"/>
</dbReference>
<evidence type="ECO:0000313" key="7">
    <source>
        <dbReference type="Proteomes" id="UP000694421"/>
    </source>
</evidence>
<dbReference type="Ensembl" id="ENSSMRT00000024603.1">
    <property type="protein sequence ID" value="ENSSMRP00000020984.1"/>
    <property type="gene ID" value="ENSSMRG00000016341.1"/>
</dbReference>
<keyword evidence="7" id="KW-1185">Reference proteome</keyword>
<feature type="region of interest" description="Disordered" evidence="5">
    <location>
        <begin position="16"/>
        <end position="36"/>
    </location>
</feature>
<keyword evidence="2" id="KW-0689">Ribosomal protein</keyword>
<reference evidence="6" key="2">
    <citation type="submission" date="2025-09" db="UniProtKB">
        <authorList>
            <consortium name="Ensembl"/>
        </authorList>
    </citation>
    <scope>IDENTIFICATION</scope>
</reference>
<dbReference type="GO" id="GO:0022627">
    <property type="term" value="C:cytosolic small ribosomal subunit"/>
    <property type="evidence" value="ECO:0007669"/>
    <property type="project" value="Ensembl"/>
</dbReference>
<dbReference type="GO" id="GO:0006412">
    <property type="term" value="P:translation"/>
    <property type="evidence" value="ECO:0007669"/>
    <property type="project" value="InterPro"/>
</dbReference>
<feature type="region of interest" description="Disordered" evidence="5">
    <location>
        <begin position="71"/>
        <end position="111"/>
    </location>
</feature>
<sequence length="169" mass="18037">MSLSSWLALNVSVPADVTSTTSPLPPQLVSRSGSRGTRVTRLLAREFSLFRGDRSQDGGYMGELASPGVGNLHPSGRRRGPGATQAASFAEGELGRGPWGSLKGRSRAEEEAHLPEVHLPGCRPGPAPRHVLPEMIGHYLGEFSITYKPVKHGRPGIGATHSSRFIPLK</sequence>
<evidence type="ECO:0000256" key="3">
    <source>
        <dbReference type="ARBA" id="ARBA00023274"/>
    </source>
</evidence>
<organism evidence="6 7">
    <name type="scientific">Salvator merianae</name>
    <name type="common">Argentine black and white tegu</name>
    <name type="synonym">Tupinambis merianae</name>
    <dbReference type="NCBI Taxonomy" id="96440"/>
    <lineage>
        <taxon>Eukaryota</taxon>
        <taxon>Metazoa</taxon>
        <taxon>Chordata</taxon>
        <taxon>Craniata</taxon>
        <taxon>Vertebrata</taxon>
        <taxon>Euteleostomi</taxon>
        <taxon>Lepidosauria</taxon>
        <taxon>Squamata</taxon>
        <taxon>Bifurcata</taxon>
        <taxon>Unidentata</taxon>
        <taxon>Episquamata</taxon>
        <taxon>Laterata</taxon>
        <taxon>Teiioidea</taxon>
        <taxon>Teiidae</taxon>
        <taxon>Salvator</taxon>
    </lineage>
</organism>